<evidence type="ECO:0000313" key="4">
    <source>
        <dbReference type="EMBL" id="MFD1328823.1"/>
    </source>
</evidence>
<feature type="domain" description="Nitroreductase" evidence="3">
    <location>
        <begin position="10"/>
        <end position="183"/>
    </location>
</feature>
<dbReference type="EMBL" id="JBHTNF010000007">
    <property type="protein sequence ID" value="MFD1328823.1"/>
    <property type="molecule type" value="Genomic_DNA"/>
</dbReference>
<dbReference type="InterPro" id="IPR000415">
    <property type="entry name" value="Nitroreductase-like"/>
</dbReference>
<organism evidence="4 5">
    <name type="scientific">Mycoplana ramosa</name>
    <name type="common">Mycoplana bullata</name>
    <dbReference type="NCBI Taxonomy" id="40837"/>
    <lineage>
        <taxon>Bacteria</taxon>
        <taxon>Pseudomonadati</taxon>
        <taxon>Pseudomonadota</taxon>
        <taxon>Alphaproteobacteria</taxon>
        <taxon>Hyphomicrobiales</taxon>
        <taxon>Rhizobiaceae</taxon>
        <taxon>Mycoplana</taxon>
    </lineage>
</organism>
<dbReference type="InterPro" id="IPR029479">
    <property type="entry name" value="Nitroreductase"/>
</dbReference>
<dbReference type="Pfam" id="PF00881">
    <property type="entry name" value="Nitroreductase"/>
    <property type="match status" value="1"/>
</dbReference>
<dbReference type="RefSeq" id="WP_374839463.1">
    <property type="nucleotide sequence ID" value="NZ_JBHEEW010000009.1"/>
</dbReference>
<proteinExistence type="inferred from homology"/>
<evidence type="ECO:0000256" key="2">
    <source>
        <dbReference type="ARBA" id="ARBA00023002"/>
    </source>
</evidence>
<evidence type="ECO:0000313" key="5">
    <source>
        <dbReference type="Proteomes" id="UP001597173"/>
    </source>
</evidence>
<comment type="caution">
    <text evidence="4">The sequence shown here is derived from an EMBL/GenBank/DDBJ whole genome shotgun (WGS) entry which is preliminary data.</text>
</comment>
<name>A0ABW3YY34_MYCRA</name>
<dbReference type="Proteomes" id="UP001597173">
    <property type="component" value="Unassembled WGS sequence"/>
</dbReference>
<dbReference type="PANTHER" id="PTHR43673">
    <property type="entry name" value="NAD(P)H NITROREDUCTASE YDGI-RELATED"/>
    <property type="match status" value="1"/>
</dbReference>
<dbReference type="PANTHER" id="PTHR43673:SF12">
    <property type="entry name" value="PROTEIN DRGA"/>
    <property type="match status" value="1"/>
</dbReference>
<sequence length="204" mass="22196">MQHSTIDLIERRISANLFDASHTLADAEIETLVHLATRAPTAYNLQNWRFIAVRTPDAKARLRKLAYGQAKVSAAAVTFIVCGQLPDHTALAERLRPFVETGLMPQAMAAGWQEDAQAKYADREAARDEAIRSATLGAATLIYAAEAMGFVSGPMVGFDADAVARDFDLTEGEVPVMLLPVGRAAPGNWPQKPRRPLSEVLRIS</sequence>
<accession>A0ABW3YY34</accession>
<keyword evidence="2" id="KW-0560">Oxidoreductase</keyword>
<keyword evidence="5" id="KW-1185">Reference proteome</keyword>
<evidence type="ECO:0000256" key="1">
    <source>
        <dbReference type="ARBA" id="ARBA00007118"/>
    </source>
</evidence>
<dbReference type="SUPFAM" id="SSF55469">
    <property type="entry name" value="FMN-dependent nitroreductase-like"/>
    <property type="match status" value="1"/>
</dbReference>
<comment type="similarity">
    <text evidence="1">Belongs to the nitroreductase family.</text>
</comment>
<gene>
    <name evidence="4" type="ORF">ACFQ33_13070</name>
</gene>
<dbReference type="Gene3D" id="3.40.109.10">
    <property type="entry name" value="NADH Oxidase"/>
    <property type="match status" value="1"/>
</dbReference>
<evidence type="ECO:0000259" key="3">
    <source>
        <dbReference type="Pfam" id="PF00881"/>
    </source>
</evidence>
<reference evidence="5" key="1">
    <citation type="journal article" date="2019" name="Int. J. Syst. Evol. Microbiol.">
        <title>The Global Catalogue of Microorganisms (GCM) 10K type strain sequencing project: providing services to taxonomists for standard genome sequencing and annotation.</title>
        <authorList>
            <consortium name="The Broad Institute Genomics Platform"/>
            <consortium name="The Broad Institute Genome Sequencing Center for Infectious Disease"/>
            <person name="Wu L."/>
            <person name="Ma J."/>
        </authorList>
    </citation>
    <scope>NUCLEOTIDE SEQUENCE [LARGE SCALE GENOMIC DNA]</scope>
    <source>
        <strain evidence="5">CCUG 55609</strain>
    </source>
</reference>
<protein>
    <submittedName>
        <fullName evidence="4">Nitroreductase family protein</fullName>
    </submittedName>
</protein>